<dbReference type="AlphaFoldDB" id="A0A9D1UPE5"/>
<dbReference type="GO" id="GO:0008811">
    <property type="term" value="F:chloramphenicol O-acetyltransferase activity"/>
    <property type="evidence" value="ECO:0007669"/>
    <property type="project" value="InterPro"/>
</dbReference>
<evidence type="ECO:0000313" key="1">
    <source>
        <dbReference type="EMBL" id="HIW93900.1"/>
    </source>
</evidence>
<dbReference type="Gene3D" id="3.30.559.10">
    <property type="entry name" value="Chloramphenicol acetyltransferase-like domain"/>
    <property type="match status" value="1"/>
</dbReference>
<dbReference type="SUPFAM" id="SSF52777">
    <property type="entry name" value="CoA-dependent acyltransferases"/>
    <property type="match status" value="1"/>
</dbReference>
<organism evidence="1 2">
    <name type="scientific">Candidatus Flavonifractor merdipullorum</name>
    <dbReference type="NCBI Taxonomy" id="2838590"/>
    <lineage>
        <taxon>Bacteria</taxon>
        <taxon>Bacillati</taxon>
        <taxon>Bacillota</taxon>
        <taxon>Clostridia</taxon>
        <taxon>Eubacteriales</taxon>
        <taxon>Oscillospiraceae</taxon>
        <taxon>Flavonifractor</taxon>
    </lineage>
</organism>
<proteinExistence type="predicted"/>
<accession>A0A9D1UPE5</accession>
<dbReference type="PANTHER" id="PTHR38474">
    <property type="entry name" value="SLR0299 PROTEIN"/>
    <property type="match status" value="1"/>
</dbReference>
<dbReference type="InterPro" id="IPR023213">
    <property type="entry name" value="CAT-like_dom_sf"/>
</dbReference>
<dbReference type="Pfam" id="PF00302">
    <property type="entry name" value="CAT"/>
    <property type="match status" value="1"/>
</dbReference>
<dbReference type="InterPro" id="IPR001707">
    <property type="entry name" value="Cmp_AcTrfase"/>
</dbReference>
<evidence type="ECO:0000313" key="2">
    <source>
        <dbReference type="Proteomes" id="UP000824192"/>
    </source>
</evidence>
<dbReference type="SMART" id="SM01059">
    <property type="entry name" value="CAT"/>
    <property type="match status" value="1"/>
</dbReference>
<dbReference type="Proteomes" id="UP000824192">
    <property type="component" value="Unassembled WGS sequence"/>
</dbReference>
<reference evidence="1" key="1">
    <citation type="journal article" date="2021" name="PeerJ">
        <title>Extensive microbial diversity within the chicken gut microbiome revealed by metagenomics and culture.</title>
        <authorList>
            <person name="Gilroy R."/>
            <person name="Ravi A."/>
            <person name="Getino M."/>
            <person name="Pursley I."/>
            <person name="Horton D.L."/>
            <person name="Alikhan N.F."/>
            <person name="Baker D."/>
            <person name="Gharbi K."/>
            <person name="Hall N."/>
            <person name="Watson M."/>
            <person name="Adriaenssens E.M."/>
            <person name="Foster-Nyarko E."/>
            <person name="Jarju S."/>
            <person name="Secka A."/>
            <person name="Antonio M."/>
            <person name="Oren A."/>
            <person name="Chaudhuri R.R."/>
            <person name="La Ragione R."/>
            <person name="Hildebrand F."/>
            <person name="Pallen M.J."/>
        </authorList>
    </citation>
    <scope>NUCLEOTIDE SEQUENCE</scope>
    <source>
        <strain evidence="1">ChiGjej6B6-1540</strain>
    </source>
</reference>
<reference evidence="1" key="2">
    <citation type="submission" date="2021-04" db="EMBL/GenBank/DDBJ databases">
        <authorList>
            <person name="Gilroy R."/>
        </authorList>
    </citation>
    <scope>NUCLEOTIDE SEQUENCE</scope>
    <source>
        <strain evidence="1">ChiGjej6B6-1540</strain>
    </source>
</reference>
<sequence>MDTWSRRTQYAFFASMSDPFYTLTFPVEVGPLLSYTRSKQCSFYRGMVWCVTKAMEKTEAFRWKDRNGTIVLHDTLIPSFTDLHPGSDTFHITTVEAGDDMEDFCRRAAQTSAAQTEFLSPSPWPEDQLIYFTCLPWFPVTALKNERDLDPGDSIPRVAWGKYEPHGQGVRLLLSLELNHRLIDGVHVGQFYQALCAQISRWEGLR</sequence>
<comment type="caution">
    <text evidence="1">The sequence shown here is derived from an EMBL/GenBank/DDBJ whole genome shotgun (WGS) entry which is preliminary data.</text>
</comment>
<dbReference type="PANTHER" id="PTHR38474:SF1">
    <property type="entry name" value="SLR0299 PROTEIN"/>
    <property type="match status" value="1"/>
</dbReference>
<name>A0A9D1UPE5_9FIRM</name>
<dbReference type="EMBL" id="DXGA01000105">
    <property type="protein sequence ID" value="HIW93900.1"/>
    <property type="molecule type" value="Genomic_DNA"/>
</dbReference>
<gene>
    <name evidence="1" type="ORF">H9868_05085</name>
</gene>
<protein>
    <submittedName>
        <fullName evidence="1">Chloramphenicol acetyltransferase</fullName>
    </submittedName>
</protein>